<accession>A0ABS6DMV5</accession>
<dbReference type="Proteomes" id="UP000686327">
    <property type="component" value="Unassembled WGS sequence"/>
</dbReference>
<reference evidence="3" key="2">
    <citation type="submission" date="2023-07" db="EMBL/GenBank/DDBJ databases">
        <title>Cedecea davisae an AmpC producer and its therapeutic implications.</title>
        <authorList>
            <person name="Notter J."/>
        </authorList>
    </citation>
    <scope>NUCLEOTIDE SEQUENCE [LARGE SCALE GENOMIC DNA]</scope>
    <source>
        <strain evidence="3">1</strain>
    </source>
</reference>
<keyword evidence="1" id="KW-0479">Metal-binding</keyword>
<proteinExistence type="inferred from homology"/>
<dbReference type="EC" id="3.5.1.105" evidence="1"/>
<dbReference type="CDD" id="cd10803">
    <property type="entry name" value="YdjC_EF3048_like"/>
    <property type="match status" value="1"/>
</dbReference>
<comment type="subcellular location">
    <subcellularLocation>
        <location evidence="1">Cytoplasm</location>
    </subcellularLocation>
</comment>
<gene>
    <name evidence="1 2" type="primary">chbG</name>
    <name evidence="2" type="ORF">KC222_18765</name>
</gene>
<dbReference type="InterPro" id="IPR006879">
    <property type="entry name" value="YdjC-like"/>
</dbReference>
<dbReference type="RefSeq" id="WP_216376879.1">
    <property type="nucleotide sequence ID" value="NZ_JAGRYT010000038.1"/>
</dbReference>
<comment type="subunit">
    <text evidence="1">Homodimer.</text>
</comment>
<reference evidence="2 3" key="1">
    <citation type="submission" date="2021-04" db="EMBL/GenBank/DDBJ databases">
        <authorList>
            <person name="Seiffert S.N."/>
        </authorList>
    </citation>
    <scope>NUCLEOTIDE SEQUENCE [LARGE SCALE GENOMIC DNA]</scope>
    <source>
        <strain evidence="2 3">1</strain>
    </source>
</reference>
<comment type="catalytic activity">
    <reaction evidence="1">
        <text>diacetylchitobiose-6'-phosphate + H2O = N'-monoacetylchitobiose-6'-phosphate + acetate</text>
        <dbReference type="Rhea" id="RHEA:35083"/>
        <dbReference type="ChEBI" id="CHEBI:15377"/>
        <dbReference type="ChEBI" id="CHEBI:30089"/>
        <dbReference type="ChEBI" id="CHEBI:64883"/>
        <dbReference type="ChEBI" id="CHEBI:71315"/>
    </reaction>
</comment>
<protein>
    <recommendedName>
        <fullName evidence="1">Chitooligosaccharide deacetylase</fullName>
        <shortName evidence="1">COD</shortName>
        <ecNumber evidence="1">3.5.1.105</ecNumber>
    </recommendedName>
    <alternativeName>
        <fullName evidence="1">Chitin disaccharide deacetylase</fullName>
    </alternativeName>
    <alternativeName>
        <fullName evidence="1">Chitobiose deacetylase</fullName>
    </alternativeName>
    <alternativeName>
        <fullName evidence="1">Chitobiose-6P deacetylase</fullName>
    </alternativeName>
    <alternativeName>
        <fullName evidence="1">Chitotriose deacetylase</fullName>
    </alternativeName>
    <alternativeName>
        <fullName evidence="1">Chitotriose-6P deacetylase</fullName>
    </alternativeName>
</protein>
<keyword evidence="1" id="KW-0963">Cytoplasm</keyword>
<evidence type="ECO:0000313" key="2">
    <source>
        <dbReference type="EMBL" id="MBU4684045.1"/>
    </source>
</evidence>
<comment type="cofactor">
    <cofactor evidence="1">
        <name>Mg(2+)</name>
        <dbReference type="ChEBI" id="CHEBI:18420"/>
    </cofactor>
</comment>
<dbReference type="GO" id="GO:0036311">
    <property type="term" value="F:chitin disaccharide deacetylase activity"/>
    <property type="evidence" value="ECO:0007669"/>
    <property type="project" value="UniProtKB-EC"/>
</dbReference>
<evidence type="ECO:0000313" key="3">
    <source>
        <dbReference type="Proteomes" id="UP000686327"/>
    </source>
</evidence>
<keyword evidence="1" id="KW-0624">Polysaccharide degradation</keyword>
<keyword evidence="1" id="KW-0460">Magnesium</keyword>
<comment type="pathway">
    <text evidence="1">Glycan degradation; chitin degradation.</text>
</comment>
<keyword evidence="3" id="KW-1185">Reference proteome</keyword>
<dbReference type="PANTHER" id="PTHR31609:SF1">
    <property type="entry name" value="CARBOHYDRATE DEACETYLASE"/>
    <property type="match status" value="1"/>
</dbReference>
<feature type="binding site" evidence="1">
    <location>
        <position position="126"/>
    </location>
    <ligand>
        <name>Mg(2+)</name>
        <dbReference type="ChEBI" id="CHEBI:18420"/>
    </ligand>
</feature>
<keyword evidence="1" id="KW-0146">Chitin degradation</keyword>
<keyword evidence="1 2" id="KW-0378">Hydrolase</keyword>
<dbReference type="EMBL" id="JAGRYU010000035">
    <property type="protein sequence ID" value="MBU4684045.1"/>
    <property type="molecule type" value="Genomic_DNA"/>
</dbReference>
<sequence>MDRLLIINADDFGLSKAQNYGIIEAFHHGVVTSTTAMMNAEAIKHAAGLCARYPGLGVGMHFVLTLGRPLTEMPVLTRGEGVLGKWIWEMAEQGQLDLAEIRQELESQYQRFIDVFGIEPTHLDSHHHVHMIPEIFPIVAAFANAKGIPLRVDRDAAARDDIALTGVRSTEGFSSEFYGDAISEELLLESVDASAQRREKSLEVMCHPSFVDNTLLKSNYCYPRLAELEVLTSSALKYALAERGYRLGTFRDI</sequence>
<name>A0ABS6DMV5_9ENTR</name>
<comment type="caution">
    <text evidence="2">The sequence shown here is derived from an EMBL/GenBank/DDBJ whole genome shotgun (WGS) entry which is preliminary data.</text>
</comment>
<dbReference type="HAMAP" id="MF_01246">
    <property type="entry name" value="COD"/>
    <property type="match status" value="1"/>
</dbReference>
<comment type="catalytic activity">
    <reaction evidence="1">
        <text>N,N'-diacetylchitobiose + H2O = N-acetyl-beta-D-glucosaminyl-(1-&gt;4)-D-glucosamine + acetate</text>
        <dbReference type="Rhea" id="RHEA:27469"/>
        <dbReference type="ChEBI" id="CHEBI:15377"/>
        <dbReference type="ChEBI" id="CHEBI:28681"/>
        <dbReference type="ChEBI" id="CHEBI:30089"/>
        <dbReference type="ChEBI" id="CHEBI:59910"/>
        <dbReference type="EC" id="3.5.1.105"/>
    </reaction>
</comment>
<evidence type="ECO:0000256" key="1">
    <source>
        <dbReference type="HAMAP-Rule" id="MF_01246"/>
    </source>
</evidence>
<comment type="function">
    <text evidence="1">Involved in the degradation of chitin. ChbG is essential for growth on the acetylated chitooligosaccharides chitobiose and chitotriose but is dispensable for growth on cellobiose and chitosan dimer, the deacetylated form of chitobiose. Deacetylation of chitobiose-6-P and chitotriose-6-P is necessary for both the activation of the chb promoter by the regulatory protein ChbR and the hydrolysis of phosphorylated beta-glucosides by the phospho-beta-glucosidase ChbF. Catalyzes the removal of only one acetyl group from chitobiose-6-P to yield monoacetylchitobiose-6-P, the inducer of ChbR and the substrate of ChbF.</text>
</comment>
<comment type="similarity">
    <text evidence="1">Belongs to the YdjC deacetylase family. ChbG subfamily.</text>
</comment>
<feature type="binding site" evidence="1">
    <location>
        <position position="61"/>
    </location>
    <ligand>
        <name>Mg(2+)</name>
        <dbReference type="ChEBI" id="CHEBI:18420"/>
    </ligand>
</feature>
<organism evidence="2 3">
    <name type="scientific">Cedecea davisae</name>
    <dbReference type="NCBI Taxonomy" id="158484"/>
    <lineage>
        <taxon>Bacteria</taxon>
        <taxon>Pseudomonadati</taxon>
        <taxon>Pseudomonadota</taxon>
        <taxon>Gammaproteobacteria</taxon>
        <taxon>Enterobacterales</taxon>
        <taxon>Enterobacteriaceae</taxon>
        <taxon>Cedecea</taxon>
    </lineage>
</organism>
<dbReference type="Pfam" id="PF04794">
    <property type="entry name" value="YdjC"/>
    <property type="match status" value="1"/>
</dbReference>
<dbReference type="NCBIfam" id="NF002559">
    <property type="entry name" value="PRK02134.1"/>
    <property type="match status" value="1"/>
</dbReference>
<dbReference type="PANTHER" id="PTHR31609">
    <property type="entry name" value="YDJC DEACETYLASE FAMILY MEMBER"/>
    <property type="match status" value="1"/>
</dbReference>
<keyword evidence="1" id="KW-0119">Carbohydrate metabolism</keyword>
<dbReference type="InterPro" id="IPR022948">
    <property type="entry name" value="COD_ChbG_bac"/>
</dbReference>